<dbReference type="PROSITE" id="PS50850">
    <property type="entry name" value="MFS"/>
    <property type="match status" value="1"/>
</dbReference>
<keyword evidence="9" id="KW-1185">Reference proteome</keyword>
<name>A0A4V4HH23_DENBC</name>
<dbReference type="InterPro" id="IPR011701">
    <property type="entry name" value="MFS"/>
</dbReference>
<dbReference type="InterPro" id="IPR036259">
    <property type="entry name" value="MFS_trans_sf"/>
</dbReference>
<feature type="transmembrane region" description="Helical" evidence="6">
    <location>
        <begin position="478"/>
        <end position="500"/>
    </location>
</feature>
<keyword evidence="3 6" id="KW-0812">Transmembrane</keyword>
<comment type="subcellular location">
    <subcellularLocation>
        <location evidence="1">Membrane</location>
        <topology evidence="1">Multi-pass membrane protein</topology>
    </subcellularLocation>
</comment>
<feature type="transmembrane region" description="Helical" evidence="6">
    <location>
        <begin position="304"/>
        <end position="324"/>
    </location>
</feature>
<evidence type="ECO:0000313" key="8">
    <source>
        <dbReference type="EMBL" id="THV01046.1"/>
    </source>
</evidence>
<feature type="transmembrane region" description="Helical" evidence="6">
    <location>
        <begin position="404"/>
        <end position="433"/>
    </location>
</feature>
<feature type="transmembrane region" description="Helical" evidence="6">
    <location>
        <begin position="170"/>
        <end position="194"/>
    </location>
</feature>
<dbReference type="Pfam" id="PF07690">
    <property type="entry name" value="MFS_1"/>
    <property type="match status" value="1"/>
</dbReference>
<keyword evidence="2" id="KW-0813">Transport</keyword>
<dbReference type="EMBL" id="ML179095">
    <property type="protein sequence ID" value="THV01046.1"/>
    <property type="molecule type" value="Genomic_DNA"/>
</dbReference>
<feature type="transmembrane region" description="Helical" evidence="6">
    <location>
        <begin position="454"/>
        <end position="472"/>
    </location>
</feature>
<evidence type="ECO:0000259" key="7">
    <source>
        <dbReference type="PROSITE" id="PS50850"/>
    </source>
</evidence>
<evidence type="ECO:0000256" key="1">
    <source>
        <dbReference type="ARBA" id="ARBA00004141"/>
    </source>
</evidence>
<accession>A0A4V4HH23</accession>
<feature type="transmembrane region" description="Helical" evidence="6">
    <location>
        <begin position="113"/>
        <end position="132"/>
    </location>
</feature>
<protein>
    <submittedName>
        <fullName evidence="8">MFS general substrate transporter</fullName>
    </submittedName>
</protein>
<evidence type="ECO:0000256" key="6">
    <source>
        <dbReference type="SAM" id="Phobius"/>
    </source>
</evidence>
<dbReference type="InterPro" id="IPR020846">
    <property type="entry name" value="MFS_dom"/>
</dbReference>
<dbReference type="AlphaFoldDB" id="A0A4V4HH23"/>
<dbReference type="PANTHER" id="PTHR23504">
    <property type="entry name" value="MAJOR FACILITATOR SUPERFAMILY DOMAIN-CONTAINING PROTEIN 10"/>
    <property type="match status" value="1"/>
</dbReference>
<feature type="transmembrane region" description="Helical" evidence="6">
    <location>
        <begin position="214"/>
        <end position="236"/>
    </location>
</feature>
<proteinExistence type="predicted"/>
<organism evidence="8 9">
    <name type="scientific">Dendrothele bispora (strain CBS 962.96)</name>
    <dbReference type="NCBI Taxonomy" id="1314807"/>
    <lineage>
        <taxon>Eukaryota</taxon>
        <taxon>Fungi</taxon>
        <taxon>Dikarya</taxon>
        <taxon>Basidiomycota</taxon>
        <taxon>Agaricomycotina</taxon>
        <taxon>Agaricomycetes</taxon>
        <taxon>Agaricomycetidae</taxon>
        <taxon>Agaricales</taxon>
        <taxon>Agaricales incertae sedis</taxon>
        <taxon>Dendrothele</taxon>
    </lineage>
</organism>
<sequence>MAVADLEVNNMHGVDVVDEETPLLQDNNSQAPKTPLPWGQFWIVIFLQFAEPLTSQVVAPFAPQLVRDMDVTHGDEARVGTYVGLLISVFWLSQSLTILHWSRLSDHIGRKPIVLSGLAGLSISMYCFGLSTSFRGFMISRAMTGILNGNIGVLKSMVAELFDPAHLAQAYAYTPLAWTGGGLLAPLAGGLLSHPAEQYPSLFGNSEFLKKHPYFLPSAVPATTAIVGWLVAFFFLKETLKSPEPISKLIFGFQGSKQKQQTEQGGDHDDGTLFSSNSSAPAEVVIVDENEKPVPFRKLLTSHILLVVANYGFLSLIDVTYRGIHPLFLSTPIDLGGLGLPPSIIGRWVAAFGICNGLVEVLFFAWMHDTLGPKFTFLTGIVSGIPTFALFPAISLVAKTYGLGIWVWSLVSLQIAFSSLMSFSFGAIFIYIATSAPNRASLGMTNGLNQMSVGLVRAIGPALSNSLFSVSIEHNYLGGYMVYAFLVGATFVAMAIGSMLPSKSRLR</sequence>
<dbReference type="GO" id="GO:0016020">
    <property type="term" value="C:membrane"/>
    <property type="evidence" value="ECO:0007669"/>
    <property type="project" value="UniProtKB-SubCell"/>
</dbReference>
<gene>
    <name evidence="8" type="ORF">K435DRAFT_750625</name>
</gene>
<reference evidence="8 9" key="1">
    <citation type="journal article" date="2019" name="Nat. Ecol. Evol.">
        <title>Megaphylogeny resolves global patterns of mushroom evolution.</title>
        <authorList>
            <person name="Varga T."/>
            <person name="Krizsan K."/>
            <person name="Foldi C."/>
            <person name="Dima B."/>
            <person name="Sanchez-Garcia M."/>
            <person name="Sanchez-Ramirez S."/>
            <person name="Szollosi G.J."/>
            <person name="Szarkandi J.G."/>
            <person name="Papp V."/>
            <person name="Albert L."/>
            <person name="Andreopoulos W."/>
            <person name="Angelini C."/>
            <person name="Antonin V."/>
            <person name="Barry K.W."/>
            <person name="Bougher N.L."/>
            <person name="Buchanan P."/>
            <person name="Buyck B."/>
            <person name="Bense V."/>
            <person name="Catcheside P."/>
            <person name="Chovatia M."/>
            <person name="Cooper J."/>
            <person name="Damon W."/>
            <person name="Desjardin D."/>
            <person name="Finy P."/>
            <person name="Geml J."/>
            <person name="Haridas S."/>
            <person name="Hughes K."/>
            <person name="Justo A."/>
            <person name="Karasinski D."/>
            <person name="Kautmanova I."/>
            <person name="Kiss B."/>
            <person name="Kocsube S."/>
            <person name="Kotiranta H."/>
            <person name="LaButti K.M."/>
            <person name="Lechner B.E."/>
            <person name="Liimatainen K."/>
            <person name="Lipzen A."/>
            <person name="Lukacs Z."/>
            <person name="Mihaltcheva S."/>
            <person name="Morgado L.N."/>
            <person name="Niskanen T."/>
            <person name="Noordeloos M.E."/>
            <person name="Ohm R.A."/>
            <person name="Ortiz-Santana B."/>
            <person name="Ovrebo C."/>
            <person name="Racz N."/>
            <person name="Riley R."/>
            <person name="Savchenko A."/>
            <person name="Shiryaev A."/>
            <person name="Soop K."/>
            <person name="Spirin V."/>
            <person name="Szebenyi C."/>
            <person name="Tomsovsky M."/>
            <person name="Tulloss R.E."/>
            <person name="Uehling J."/>
            <person name="Grigoriev I.V."/>
            <person name="Vagvolgyi C."/>
            <person name="Papp T."/>
            <person name="Martin F.M."/>
            <person name="Miettinen O."/>
            <person name="Hibbett D.S."/>
            <person name="Nagy L.G."/>
        </authorList>
    </citation>
    <scope>NUCLEOTIDE SEQUENCE [LARGE SCALE GENOMIC DNA]</scope>
    <source>
        <strain evidence="8 9">CBS 962.96</strain>
    </source>
</reference>
<dbReference type="OrthoDB" id="419616at2759"/>
<evidence type="ECO:0000256" key="4">
    <source>
        <dbReference type="ARBA" id="ARBA00022989"/>
    </source>
</evidence>
<evidence type="ECO:0000313" key="9">
    <source>
        <dbReference type="Proteomes" id="UP000297245"/>
    </source>
</evidence>
<dbReference type="Gene3D" id="1.20.1250.20">
    <property type="entry name" value="MFS general substrate transporter like domains"/>
    <property type="match status" value="1"/>
</dbReference>
<keyword evidence="5 6" id="KW-0472">Membrane</keyword>
<keyword evidence="4 6" id="KW-1133">Transmembrane helix</keyword>
<dbReference type="PANTHER" id="PTHR23504:SF15">
    <property type="entry name" value="MAJOR FACILITATOR SUPERFAMILY (MFS) PROFILE DOMAIN-CONTAINING PROTEIN"/>
    <property type="match status" value="1"/>
</dbReference>
<evidence type="ECO:0000256" key="3">
    <source>
        <dbReference type="ARBA" id="ARBA00022692"/>
    </source>
</evidence>
<feature type="transmembrane region" description="Helical" evidence="6">
    <location>
        <begin position="82"/>
        <end position="101"/>
    </location>
</feature>
<dbReference type="SUPFAM" id="SSF103473">
    <property type="entry name" value="MFS general substrate transporter"/>
    <property type="match status" value="1"/>
</dbReference>
<feature type="domain" description="Major facilitator superfamily (MFS) profile" evidence="7">
    <location>
        <begin position="40"/>
        <end position="505"/>
    </location>
</feature>
<feature type="transmembrane region" description="Helical" evidence="6">
    <location>
        <begin position="344"/>
        <end position="365"/>
    </location>
</feature>
<dbReference type="Proteomes" id="UP000297245">
    <property type="component" value="Unassembled WGS sequence"/>
</dbReference>
<evidence type="ECO:0000256" key="5">
    <source>
        <dbReference type="ARBA" id="ARBA00023136"/>
    </source>
</evidence>
<dbReference type="GO" id="GO:0022857">
    <property type="term" value="F:transmembrane transporter activity"/>
    <property type="evidence" value="ECO:0007669"/>
    <property type="project" value="InterPro"/>
</dbReference>
<evidence type="ECO:0000256" key="2">
    <source>
        <dbReference type="ARBA" id="ARBA00022448"/>
    </source>
</evidence>
<feature type="transmembrane region" description="Helical" evidence="6">
    <location>
        <begin position="377"/>
        <end position="398"/>
    </location>
</feature>